<organism evidence="1 2">
    <name type="scientific">Tenacibaculum finnmarkense genomovar finnmarkense</name>
    <dbReference type="NCBI Taxonomy" id="1458503"/>
    <lineage>
        <taxon>Bacteria</taxon>
        <taxon>Pseudomonadati</taxon>
        <taxon>Bacteroidota</taxon>
        <taxon>Flavobacteriia</taxon>
        <taxon>Flavobacteriales</taxon>
        <taxon>Flavobacteriaceae</taxon>
        <taxon>Tenacibaculum</taxon>
        <taxon>Tenacibaculum finnmarkense</taxon>
    </lineage>
</organism>
<dbReference type="EMBL" id="WXXV01000016">
    <property type="protein sequence ID" value="MBE7695913.1"/>
    <property type="molecule type" value="Genomic_DNA"/>
</dbReference>
<keyword evidence="2" id="KW-1185">Reference proteome</keyword>
<dbReference type="RefSeq" id="WP_101914428.1">
    <property type="nucleotide sequence ID" value="NZ_JAJHTL010000016.1"/>
</dbReference>
<gene>
    <name evidence="1" type="ORF">F7645_10840</name>
</gene>
<proteinExistence type="predicted"/>
<reference evidence="1 2" key="1">
    <citation type="journal article" date="2020" name="Int. J. Syst. Evol. Microbiol.">
        <title>Tenacibaculum piscium sp. nov., isolated from skin ulcers of sea-farmed fish, and description of Tenacibaculum finnmarkense sp. nov. with subdivision into genomovars finnmarkense and ulcerans.</title>
        <authorList>
            <person name="Olsen A.B."/>
            <person name="Spilsberg B."/>
            <person name="Nilsen H.K."/>
            <person name="Lagesen K."/>
            <person name="Gulla S."/>
            <person name="Avendano-Herrera R."/>
            <person name="Irgang R."/>
            <person name="Duchaud E."/>
            <person name="Colquhoun D.J."/>
        </authorList>
    </citation>
    <scope>NUCLEOTIDE SEQUENCE [LARGE SCALE GENOMIC DNA]</scope>
    <source>
        <strain evidence="1 2">TNO037</strain>
    </source>
</reference>
<accession>A0AAP1RHA9</accession>
<name>A0AAP1RHA9_9FLAO</name>
<evidence type="ECO:0000313" key="1">
    <source>
        <dbReference type="EMBL" id="MBE7695913.1"/>
    </source>
</evidence>
<comment type="caution">
    <text evidence="1">The sequence shown here is derived from an EMBL/GenBank/DDBJ whole genome shotgun (WGS) entry which is preliminary data.</text>
</comment>
<dbReference type="Proteomes" id="UP000806077">
    <property type="component" value="Unassembled WGS sequence"/>
</dbReference>
<sequence length="63" mass="7065">MKYILISLTLSLSIFNDKVQGEDCLDFAIDALERAEDFRGSLMNDLEGTELMNQAYAQCKGQS</sequence>
<evidence type="ECO:0000313" key="2">
    <source>
        <dbReference type="Proteomes" id="UP000806077"/>
    </source>
</evidence>
<protein>
    <submittedName>
        <fullName evidence="1">Uncharacterized protein</fullName>
    </submittedName>
</protein>
<dbReference type="AlphaFoldDB" id="A0AAP1RHA9"/>